<dbReference type="AlphaFoldDB" id="A0A225V350"/>
<accession>A0A225V350</accession>
<evidence type="ECO:0000313" key="2">
    <source>
        <dbReference type="Proteomes" id="UP000198211"/>
    </source>
</evidence>
<organism evidence="1 2">
    <name type="scientific">Phytophthora megakarya</name>
    <dbReference type="NCBI Taxonomy" id="4795"/>
    <lineage>
        <taxon>Eukaryota</taxon>
        <taxon>Sar</taxon>
        <taxon>Stramenopiles</taxon>
        <taxon>Oomycota</taxon>
        <taxon>Peronosporomycetes</taxon>
        <taxon>Peronosporales</taxon>
        <taxon>Peronosporaceae</taxon>
        <taxon>Phytophthora</taxon>
    </lineage>
</organism>
<proteinExistence type="predicted"/>
<name>A0A225V350_9STRA</name>
<gene>
    <name evidence="1" type="ORF">PHMEG_00029611</name>
</gene>
<dbReference type="OrthoDB" id="123790at2759"/>
<protein>
    <recommendedName>
        <fullName evidence="3">Ubiquitin-like protease family profile domain-containing protein</fullName>
    </recommendedName>
</protein>
<dbReference type="Proteomes" id="UP000198211">
    <property type="component" value="Unassembled WGS sequence"/>
</dbReference>
<evidence type="ECO:0008006" key="3">
    <source>
        <dbReference type="Google" id="ProtNLM"/>
    </source>
</evidence>
<keyword evidence="2" id="KW-1185">Reference proteome</keyword>
<feature type="non-terminal residue" evidence="1">
    <location>
        <position position="1"/>
    </location>
</feature>
<reference evidence="2" key="1">
    <citation type="submission" date="2017-03" db="EMBL/GenBank/DDBJ databases">
        <title>Phytopthora megakarya and P. palmivora, two closely related causual agents of cacao black pod achieved similar genome size and gene model numbers by different mechanisms.</title>
        <authorList>
            <person name="Ali S."/>
            <person name="Shao J."/>
            <person name="Larry D.J."/>
            <person name="Kronmiller B."/>
            <person name="Shen D."/>
            <person name="Strem M.D."/>
            <person name="Melnick R.L."/>
            <person name="Guiltinan M.J."/>
            <person name="Tyler B.M."/>
            <person name="Meinhardt L.W."/>
            <person name="Bailey B.A."/>
        </authorList>
    </citation>
    <scope>NUCLEOTIDE SEQUENCE [LARGE SCALE GENOMIC DNA]</scope>
    <source>
        <strain evidence="2">zdho120</strain>
    </source>
</reference>
<sequence>CTLFDPLQSDETYRNLARSIQNVICPQLNLSNGILFDRWTEIKQKDGHSCGIWSLTFLEIKLSGAVSREQFYNFQELYRVCLLLLNLQRLDS</sequence>
<comment type="caution">
    <text evidence="1">The sequence shown here is derived from an EMBL/GenBank/DDBJ whole genome shotgun (WGS) entry which is preliminary data.</text>
</comment>
<evidence type="ECO:0000313" key="1">
    <source>
        <dbReference type="EMBL" id="OWY99388.1"/>
    </source>
</evidence>
<dbReference type="EMBL" id="NBNE01008532">
    <property type="protein sequence ID" value="OWY99388.1"/>
    <property type="molecule type" value="Genomic_DNA"/>
</dbReference>